<evidence type="ECO:0000313" key="2">
    <source>
        <dbReference type="Proteomes" id="UP000299102"/>
    </source>
</evidence>
<protein>
    <submittedName>
        <fullName evidence="1">Uncharacterized protein</fullName>
    </submittedName>
</protein>
<dbReference type="Proteomes" id="UP000299102">
    <property type="component" value="Unassembled WGS sequence"/>
</dbReference>
<keyword evidence="2" id="KW-1185">Reference proteome</keyword>
<evidence type="ECO:0000313" key="1">
    <source>
        <dbReference type="EMBL" id="GBP10087.1"/>
    </source>
</evidence>
<gene>
    <name evidence="1" type="ORF">EVAR_77517_1</name>
</gene>
<proteinExistence type="predicted"/>
<reference evidence="1 2" key="1">
    <citation type="journal article" date="2019" name="Commun. Biol.">
        <title>The bagworm genome reveals a unique fibroin gene that provides high tensile strength.</title>
        <authorList>
            <person name="Kono N."/>
            <person name="Nakamura H."/>
            <person name="Ohtoshi R."/>
            <person name="Tomita M."/>
            <person name="Numata K."/>
            <person name="Arakawa K."/>
        </authorList>
    </citation>
    <scope>NUCLEOTIDE SEQUENCE [LARGE SCALE GENOMIC DNA]</scope>
</reference>
<comment type="caution">
    <text evidence="1">The sequence shown here is derived from an EMBL/GenBank/DDBJ whole genome shotgun (WGS) entry which is preliminary data.</text>
</comment>
<name>A0A4C1T9J2_EUMVA</name>
<dbReference type="AlphaFoldDB" id="A0A4C1T9J2"/>
<accession>A0A4C1T9J2</accession>
<organism evidence="1 2">
    <name type="scientific">Eumeta variegata</name>
    <name type="common">Bagworm moth</name>
    <name type="synonym">Eumeta japonica</name>
    <dbReference type="NCBI Taxonomy" id="151549"/>
    <lineage>
        <taxon>Eukaryota</taxon>
        <taxon>Metazoa</taxon>
        <taxon>Ecdysozoa</taxon>
        <taxon>Arthropoda</taxon>
        <taxon>Hexapoda</taxon>
        <taxon>Insecta</taxon>
        <taxon>Pterygota</taxon>
        <taxon>Neoptera</taxon>
        <taxon>Endopterygota</taxon>
        <taxon>Lepidoptera</taxon>
        <taxon>Glossata</taxon>
        <taxon>Ditrysia</taxon>
        <taxon>Tineoidea</taxon>
        <taxon>Psychidae</taxon>
        <taxon>Oiketicinae</taxon>
        <taxon>Eumeta</taxon>
    </lineage>
</organism>
<dbReference type="EMBL" id="BGZK01000039">
    <property type="protein sequence ID" value="GBP10087.1"/>
    <property type="molecule type" value="Genomic_DNA"/>
</dbReference>
<sequence>MNVIVLLSLGKNWGTGDRHPSGVVEGAVQVDGSQRGRQVARVTATHPLLPIIPLSGQWLTPVQNISYLLWLSKLRAELRAETKPGPRPEAGVEPRPGRGRAAIMEAELVPDPSSKRAQRRLGVVNGQRHQHGVNIRNPFFFTSISLLLEKGSERLLICPNKSSSDNRFAVREPSTFRFESHTAFARPSNPQQPSICVDVNVYRRPAGELAKSNFDIEVKQRIEPGTAVFVSTTYLPWVLHTSALKDHSEWLVTSTMGLQRACARGAPELVTSCSRPTCNYSLFFMTATPKSQGSFDGSQLQTSQVSFEENVMRKRDPGRGRDDYGNVFIRGLTLSVFLHLPQDPKLAATPRHSKRIRVSHQKYLRAL</sequence>